<organism evidence="2 3">
    <name type="scientific">Acanthamoeba castellanii medusavirus J1</name>
    <dbReference type="NCBI Taxonomy" id="3114988"/>
    <lineage>
        <taxon>Viruses</taxon>
        <taxon>Varidnaviria</taxon>
        <taxon>Bamfordvirae</taxon>
        <taxon>Nucleocytoviricota</taxon>
        <taxon>Megaviricetes</taxon>
        <taxon>Mamonoviridae</taxon>
        <taxon>Medusavirus</taxon>
        <taxon>Medusavirus medusae</taxon>
    </lineage>
</organism>
<dbReference type="Proteomes" id="UP001161669">
    <property type="component" value="Segment"/>
</dbReference>
<keyword evidence="3" id="KW-1185">Reference proteome</keyword>
<name>A0A3T1CWK9_9VIRU</name>
<evidence type="ECO:0000256" key="1">
    <source>
        <dbReference type="SAM" id="MobiDB-lite"/>
    </source>
</evidence>
<protein>
    <submittedName>
        <fullName evidence="2">Uncharacterized protein</fullName>
    </submittedName>
</protein>
<reference evidence="3" key="1">
    <citation type="journal article" date="2019" name="J. Virol.">
        <title>Medusavirus, a novel large DNA virus discovered from hot spring water.</title>
        <authorList>
            <person name="Yoshikawa G."/>
            <person name="Blanc-Mathieu R."/>
            <person name="Song C."/>
            <person name="Kayama Y."/>
            <person name="Mochizuki T."/>
            <person name="Murata K."/>
            <person name="Ogata H."/>
            <person name="Takemura M."/>
        </authorList>
    </citation>
    <scope>NUCLEOTIDE SEQUENCE [LARGE SCALE GENOMIC DNA]</scope>
</reference>
<evidence type="ECO:0000313" key="3">
    <source>
        <dbReference type="Proteomes" id="UP001161669"/>
    </source>
</evidence>
<evidence type="ECO:0000313" key="2">
    <source>
        <dbReference type="EMBL" id="BBI30213.1"/>
    </source>
</evidence>
<sequence>MVLQGYIQAEAGPRRMRDALGDTARSTSAPPSDTPQKRAAATHRDIQII</sequence>
<accession>A0A3T1CWK9</accession>
<proteinExistence type="predicted"/>
<dbReference type="EMBL" id="AP018495">
    <property type="protein sequence ID" value="BBI30213.1"/>
    <property type="molecule type" value="Genomic_DNA"/>
</dbReference>
<dbReference type="KEGG" id="vg:80540565"/>
<feature type="region of interest" description="Disordered" evidence="1">
    <location>
        <begin position="1"/>
        <end position="49"/>
    </location>
</feature>